<dbReference type="AlphaFoldDB" id="A0A9X7J6G4"/>
<accession>A0A9X7J6G4</accession>
<dbReference type="Gene3D" id="3.60.40.10">
    <property type="entry name" value="PPM-type phosphatase domain"/>
    <property type="match status" value="1"/>
</dbReference>
<organism evidence="4 5">
    <name type="scientific">Neomoorella stamsii</name>
    <dbReference type="NCBI Taxonomy" id="1266720"/>
    <lineage>
        <taxon>Bacteria</taxon>
        <taxon>Bacillati</taxon>
        <taxon>Bacillota</taxon>
        <taxon>Clostridia</taxon>
        <taxon>Neomoorellales</taxon>
        <taxon>Neomoorellaceae</taxon>
        <taxon>Neomoorella</taxon>
    </lineage>
</organism>
<dbReference type="InterPro" id="IPR052016">
    <property type="entry name" value="Bact_Sigma-Reg"/>
</dbReference>
<sequence length="682" mass="72772">MSGQPGVHPYRREVELTVATRLGLDFLFLVAAFCLARGALLEELFPFGPAAVITAAVRRSRLLWPVALISMAGSWFSSPAPAYSRLLLFLLLGLIFTLYPGLRRGSILTHATLAPVTIILVRGLSLTLWQPSFYGWVQVIFEALLAWGLSLAFLDATMTTRQEERLLGGGLFLAGVLLGLQGWQLFGLSLQGLISRYILLLASLAGGPGAGAATGAAVGFLPSLSQVVTPALAGLLAFAGLIAGSLKSLGKPGVISGFLLAHLLLASYFLGQDSALAALKEGGLVALALAATPSFLINYLQRFLAAPVTMPAVQEGHGRQERLKTALKSLARSLKFTGFKESPMVTVRQVARATCRGCPAGKVCWELEGEQMVTLLQELLQKGSRGPLTTADIPEWLSSRCSRCRELLAALTGEASKMQVRPPEDGLNNWLAATFEALAAMLVNGGPNTGAGAGEGEGEELPLWQVTVGMAAAPRYQAEVSGDTCLAGPLEPGRQLLVLGDGMGAGREAAETSATAIELVRDLLATGFTPEMALRTINMILLLRSPKESFTTCDLALINCGTGTAEFYKLGACPTFIQRDGQVKTLNSHSLPAGILEDLQVEPLREELQDGDLLVMVSDGILEAHRDINEKERWLAKALQRVGDARPQEIADRLLKQARALVDGKPRDDMTVMVARMERSGV</sequence>
<dbReference type="Pfam" id="PF19732">
    <property type="entry name" value="SpoIIE_N"/>
    <property type="match status" value="1"/>
</dbReference>
<gene>
    <name evidence="4" type="primary">spoIIE</name>
    <name evidence="4" type="ORF">MOST_03750</name>
</gene>
<comment type="caution">
    <text evidence="4">The sequence shown here is derived from an EMBL/GenBank/DDBJ whole genome shotgun (WGS) entry which is preliminary data.</text>
</comment>
<feature type="domain" description="PPM-type phosphatase" evidence="3">
    <location>
        <begin position="467"/>
        <end position="677"/>
    </location>
</feature>
<keyword evidence="2" id="KW-0812">Transmembrane</keyword>
<evidence type="ECO:0000313" key="5">
    <source>
        <dbReference type="Proteomes" id="UP000239430"/>
    </source>
</evidence>
<reference evidence="4 5" key="1">
    <citation type="submission" date="2018-03" db="EMBL/GenBank/DDBJ databases">
        <title>Genome sequence of Moorella stamsii DSM 26217.</title>
        <authorList>
            <person name="Poehlein A."/>
            <person name="Daniel R."/>
        </authorList>
    </citation>
    <scope>NUCLEOTIDE SEQUENCE [LARGE SCALE GENOMIC DNA]</scope>
    <source>
        <strain evidence="5">DSM 26217</strain>
    </source>
</reference>
<evidence type="ECO:0000259" key="3">
    <source>
        <dbReference type="PROSITE" id="PS51746"/>
    </source>
</evidence>
<protein>
    <submittedName>
        <fullName evidence="4">Stage II sporulation protein E</fullName>
        <ecNumber evidence="4">3.1.3.16</ecNumber>
    </submittedName>
</protein>
<dbReference type="EC" id="3.1.3.16" evidence="4"/>
<dbReference type="InterPro" id="IPR036457">
    <property type="entry name" value="PPM-type-like_dom_sf"/>
</dbReference>
<feature type="transmembrane region" description="Helical" evidence="2">
    <location>
        <begin position="83"/>
        <end position="100"/>
    </location>
</feature>
<dbReference type="Pfam" id="PF07228">
    <property type="entry name" value="SpoIIE"/>
    <property type="match status" value="1"/>
</dbReference>
<dbReference type="Proteomes" id="UP000239430">
    <property type="component" value="Unassembled WGS sequence"/>
</dbReference>
<evidence type="ECO:0000256" key="1">
    <source>
        <dbReference type="ARBA" id="ARBA00022801"/>
    </source>
</evidence>
<dbReference type="PANTHER" id="PTHR43156">
    <property type="entry name" value="STAGE II SPORULATION PROTEIN E-RELATED"/>
    <property type="match status" value="1"/>
</dbReference>
<feature type="transmembrane region" description="Helical" evidence="2">
    <location>
        <begin position="20"/>
        <end position="40"/>
    </location>
</feature>
<feature type="transmembrane region" description="Helical" evidence="2">
    <location>
        <begin position="227"/>
        <end position="246"/>
    </location>
</feature>
<dbReference type="PROSITE" id="PS51746">
    <property type="entry name" value="PPM_2"/>
    <property type="match status" value="1"/>
</dbReference>
<dbReference type="SUPFAM" id="SSF81606">
    <property type="entry name" value="PP2C-like"/>
    <property type="match status" value="1"/>
</dbReference>
<feature type="transmembrane region" description="Helical" evidence="2">
    <location>
        <begin position="282"/>
        <end position="300"/>
    </location>
</feature>
<dbReference type="InterPro" id="IPR001932">
    <property type="entry name" value="PPM-type_phosphatase-like_dom"/>
</dbReference>
<dbReference type="GO" id="GO:0004722">
    <property type="term" value="F:protein serine/threonine phosphatase activity"/>
    <property type="evidence" value="ECO:0007669"/>
    <property type="project" value="UniProtKB-EC"/>
</dbReference>
<dbReference type="SMART" id="SM00332">
    <property type="entry name" value="PP2Cc"/>
    <property type="match status" value="1"/>
</dbReference>
<evidence type="ECO:0000313" key="4">
    <source>
        <dbReference type="EMBL" id="PRR76921.1"/>
    </source>
</evidence>
<dbReference type="InterPro" id="IPR045768">
    <property type="entry name" value="SpoIIE_N"/>
</dbReference>
<feature type="transmembrane region" description="Helical" evidence="2">
    <location>
        <begin position="135"/>
        <end position="154"/>
    </location>
</feature>
<keyword evidence="5" id="KW-1185">Reference proteome</keyword>
<name>A0A9X7J6G4_9FIRM</name>
<evidence type="ECO:0000256" key="2">
    <source>
        <dbReference type="SAM" id="Phobius"/>
    </source>
</evidence>
<feature type="transmembrane region" description="Helical" evidence="2">
    <location>
        <begin position="252"/>
        <end position="270"/>
    </location>
</feature>
<feature type="transmembrane region" description="Helical" evidence="2">
    <location>
        <begin position="198"/>
        <end position="220"/>
    </location>
</feature>
<proteinExistence type="predicted"/>
<dbReference type="SMART" id="SM00331">
    <property type="entry name" value="PP2C_SIG"/>
    <property type="match status" value="1"/>
</dbReference>
<dbReference type="RefSeq" id="WP_054937590.1">
    <property type="nucleotide sequence ID" value="NZ_PVXL01000017.1"/>
</dbReference>
<keyword evidence="2" id="KW-0472">Membrane</keyword>
<feature type="transmembrane region" description="Helical" evidence="2">
    <location>
        <begin position="166"/>
        <end position="186"/>
    </location>
</feature>
<dbReference type="PANTHER" id="PTHR43156:SF2">
    <property type="entry name" value="STAGE II SPORULATION PROTEIN E"/>
    <property type="match status" value="1"/>
</dbReference>
<keyword evidence="2" id="KW-1133">Transmembrane helix</keyword>
<keyword evidence="1 4" id="KW-0378">Hydrolase</keyword>
<dbReference type="EMBL" id="PVXL01000017">
    <property type="protein sequence ID" value="PRR76921.1"/>
    <property type="molecule type" value="Genomic_DNA"/>
</dbReference>
<feature type="transmembrane region" description="Helical" evidence="2">
    <location>
        <begin position="107"/>
        <end position="129"/>
    </location>
</feature>